<evidence type="ECO:0000256" key="2">
    <source>
        <dbReference type="ARBA" id="ARBA00022692"/>
    </source>
</evidence>
<keyword evidence="4 6" id="KW-0472">Membrane</keyword>
<accession>A0A4V3HXZ1</accession>
<feature type="transmembrane region" description="Helical" evidence="6">
    <location>
        <begin position="503"/>
        <end position="524"/>
    </location>
</feature>
<evidence type="ECO:0000313" key="8">
    <source>
        <dbReference type="Proteomes" id="UP000295703"/>
    </source>
</evidence>
<evidence type="ECO:0000256" key="1">
    <source>
        <dbReference type="ARBA" id="ARBA00004141"/>
    </source>
</evidence>
<feature type="transmembrane region" description="Helical" evidence="6">
    <location>
        <begin position="235"/>
        <end position="257"/>
    </location>
</feature>
<gene>
    <name evidence="7" type="primary">atnC-1</name>
    <name evidence="7" type="ORF">CTRI78_v000415</name>
</gene>
<comment type="caution">
    <text evidence="7">The sequence shown here is derived from an EMBL/GenBank/DDBJ whole genome shotgun (WGS) entry which is preliminary data.</text>
</comment>
<feature type="transmembrane region" description="Helical" evidence="6">
    <location>
        <begin position="263"/>
        <end position="283"/>
    </location>
</feature>
<evidence type="ECO:0000256" key="3">
    <source>
        <dbReference type="ARBA" id="ARBA00022989"/>
    </source>
</evidence>
<feature type="transmembrane region" description="Helical" evidence="6">
    <location>
        <begin position="145"/>
        <end position="163"/>
    </location>
</feature>
<organism evidence="7 8">
    <name type="scientific">Colletotrichum trifolii</name>
    <dbReference type="NCBI Taxonomy" id="5466"/>
    <lineage>
        <taxon>Eukaryota</taxon>
        <taxon>Fungi</taxon>
        <taxon>Dikarya</taxon>
        <taxon>Ascomycota</taxon>
        <taxon>Pezizomycotina</taxon>
        <taxon>Sordariomycetes</taxon>
        <taxon>Hypocreomycetidae</taxon>
        <taxon>Glomerellales</taxon>
        <taxon>Glomerellaceae</taxon>
        <taxon>Colletotrichum</taxon>
        <taxon>Colletotrichum orbiculare species complex</taxon>
    </lineage>
</organism>
<feature type="transmembrane region" description="Helical" evidence="6">
    <location>
        <begin position="468"/>
        <end position="491"/>
    </location>
</feature>
<feature type="region of interest" description="Disordered" evidence="5">
    <location>
        <begin position="288"/>
        <end position="309"/>
    </location>
</feature>
<evidence type="ECO:0000256" key="5">
    <source>
        <dbReference type="SAM" id="MobiDB-lite"/>
    </source>
</evidence>
<keyword evidence="2 6" id="KW-0812">Transmembrane</keyword>
<dbReference type="PANTHER" id="PTHR23507:SF1">
    <property type="entry name" value="FI18259P1-RELATED"/>
    <property type="match status" value="1"/>
</dbReference>
<dbReference type="EMBL" id="RYZW01000002">
    <property type="protein sequence ID" value="TDZ74846.1"/>
    <property type="molecule type" value="Genomic_DNA"/>
</dbReference>
<dbReference type="InterPro" id="IPR011701">
    <property type="entry name" value="MFS"/>
</dbReference>
<evidence type="ECO:0000256" key="6">
    <source>
        <dbReference type="SAM" id="Phobius"/>
    </source>
</evidence>
<dbReference type="SUPFAM" id="SSF103473">
    <property type="entry name" value="MFS general substrate transporter"/>
    <property type="match status" value="1"/>
</dbReference>
<dbReference type="Pfam" id="PF07690">
    <property type="entry name" value="MFS_1"/>
    <property type="match status" value="1"/>
</dbReference>
<feature type="transmembrane region" description="Helical" evidence="6">
    <location>
        <begin position="336"/>
        <end position="357"/>
    </location>
</feature>
<evidence type="ECO:0000313" key="7">
    <source>
        <dbReference type="EMBL" id="TDZ74846.1"/>
    </source>
</evidence>
<feature type="transmembrane region" description="Helical" evidence="6">
    <location>
        <begin position="42"/>
        <end position="64"/>
    </location>
</feature>
<dbReference type="GO" id="GO:0022857">
    <property type="term" value="F:transmembrane transporter activity"/>
    <property type="evidence" value="ECO:0007669"/>
    <property type="project" value="InterPro"/>
</dbReference>
<keyword evidence="8" id="KW-1185">Reference proteome</keyword>
<dbReference type="Proteomes" id="UP000295703">
    <property type="component" value="Unassembled WGS sequence"/>
</dbReference>
<keyword evidence="3 6" id="KW-1133">Transmembrane helix</keyword>
<dbReference type="PANTHER" id="PTHR23507">
    <property type="entry name" value="ZGC:174356"/>
    <property type="match status" value="1"/>
</dbReference>
<protein>
    <submittedName>
        <fullName evidence="7">MFS efflux pump atnC</fullName>
    </submittedName>
</protein>
<dbReference type="Gene3D" id="1.20.1250.20">
    <property type="entry name" value="MFS general substrate transporter like domains"/>
    <property type="match status" value="2"/>
</dbReference>
<evidence type="ECO:0000256" key="4">
    <source>
        <dbReference type="ARBA" id="ARBA00023136"/>
    </source>
</evidence>
<comment type="subcellular location">
    <subcellularLocation>
        <location evidence="1">Membrane</location>
        <topology evidence="1">Multi-pass membrane protein</topology>
    </subcellularLocation>
</comment>
<name>A0A4V3HXZ1_COLTR</name>
<dbReference type="GO" id="GO:0016020">
    <property type="term" value="C:membrane"/>
    <property type="evidence" value="ECO:0007669"/>
    <property type="project" value="UniProtKB-SubCell"/>
</dbReference>
<proteinExistence type="predicted"/>
<sequence length="528" mass="56967">MADESSPLLRDPVRDSAPDAENALHTDPSSGPEDDDTVAHPLYPRAVVTTFIILFVASIGGALISTPEVRLLEMAVCRDYYREHDPRVIGHPPLSYIDEQLCKLSPIQSNLAYLQATRSLIMTIPGLLLTFPYGYISDKYGRRPVLFLNLLGQVLTISAAILICKRSCKLTSQFFHTTQLIKLFPNPVYFHQLLPTNLILATPIFLVIGGGNQVLIATFNAILVDVTPAAKRPTMFYAVGAGMLVTEMVMIPVGSWLSLTDLWLPFKFSVPAIAFSVCAVFFLPETRPAQSSPTSEETRPQSSNNKSSNTLFQTSTNLLHAKFTQTLESLRHPPKGVSICLLTIFLFVFAKQSSHFIAQYTSKVLDWKIATSGYILSLKSLVSLLVLVILAALSRRATSAQISPLRLNKRVIIVTLASSTIGGVLLGLSRNAAVLITGAIFDSVGLAAFPALHSILATFADPNSTGELFAGAALVELLAGLSGSFAFAGFFDLGLRLSFPFAIGLPYFLAAALFGAGTIISLSLPSTA</sequence>
<reference evidence="7 8" key="1">
    <citation type="submission" date="2018-12" db="EMBL/GenBank/DDBJ databases">
        <title>Genome sequence and assembly of Colletotrichum trifolii.</title>
        <authorList>
            <person name="Gan P."/>
            <person name="Shirasu K."/>
        </authorList>
    </citation>
    <scope>NUCLEOTIDE SEQUENCE [LARGE SCALE GENOMIC DNA]</scope>
    <source>
        <strain evidence="7 8">543-2</strain>
    </source>
</reference>
<dbReference type="AlphaFoldDB" id="A0A4V3HXZ1"/>
<feature type="transmembrane region" description="Helical" evidence="6">
    <location>
        <begin position="198"/>
        <end position="223"/>
    </location>
</feature>
<feature type="transmembrane region" description="Helical" evidence="6">
    <location>
        <begin position="434"/>
        <end position="456"/>
    </location>
</feature>
<feature type="transmembrane region" description="Helical" evidence="6">
    <location>
        <begin position="369"/>
        <end position="390"/>
    </location>
</feature>
<dbReference type="InterPro" id="IPR036259">
    <property type="entry name" value="MFS_trans_sf"/>
</dbReference>
<feature type="region of interest" description="Disordered" evidence="5">
    <location>
        <begin position="1"/>
        <end position="38"/>
    </location>
</feature>
<feature type="transmembrane region" description="Helical" evidence="6">
    <location>
        <begin position="411"/>
        <end position="428"/>
    </location>
</feature>